<protein>
    <recommendedName>
        <fullName evidence="6">(+)-neomenthol dehydrogenase</fullName>
    </recommendedName>
</protein>
<evidence type="ECO:0000256" key="1">
    <source>
        <dbReference type="ARBA" id="ARBA00006484"/>
    </source>
</evidence>
<evidence type="ECO:0000313" key="4">
    <source>
        <dbReference type="EMBL" id="KAJ8900528.1"/>
    </source>
</evidence>
<dbReference type="PANTHER" id="PTHR43490">
    <property type="entry name" value="(+)-NEOMENTHOL DEHYDROGENASE"/>
    <property type="match status" value="1"/>
</dbReference>
<gene>
    <name evidence="4" type="ORF">K2173_025305</name>
</gene>
<sequence length="185" mass="20739">MQGDMDVWRKAHTETYELASECLQTNYYGAKKTTEALISLLQLSDSPRIVNISSEMGRLQHVRNEWATGLLSDIHSPTEDTIDEILRLFLAVLKDDTLESKGWPTFLSAYIISKAAMNALTRILANKYPEFRINCLNPGFLKTDMTNNRGFMSAEKAAANPVNLELLPRGGPSGLFFTLDEESSF</sequence>
<evidence type="ECO:0000313" key="5">
    <source>
        <dbReference type="Proteomes" id="UP001159364"/>
    </source>
</evidence>
<dbReference type="Gene3D" id="3.40.50.720">
    <property type="entry name" value="NAD(P)-binding Rossmann-like Domain"/>
    <property type="match status" value="1"/>
</dbReference>
<evidence type="ECO:0000256" key="3">
    <source>
        <dbReference type="ARBA" id="ARBA00023002"/>
    </source>
</evidence>
<proteinExistence type="inferred from homology"/>
<dbReference type="GO" id="GO:0016020">
    <property type="term" value="C:membrane"/>
    <property type="evidence" value="ECO:0007669"/>
    <property type="project" value="TreeGrafter"/>
</dbReference>
<evidence type="ECO:0008006" key="6">
    <source>
        <dbReference type="Google" id="ProtNLM"/>
    </source>
</evidence>
<dbReference type="GO" id="GO:0016491">
    <property type="term" value="F:oxidoreductase activity"/>
    <property type="evidence" value="ECO:0007669"/>
    <property type="project" value="UniProtKB-KW"/>
</dbReference>
<accession>A0AAV8UDK4</accession>
<organism evidence="4 5">
    <name type="scientific">Erythroxylum novogranatense</name>
    <dbReference type="NCBI Taxonomy" id="1862640"/>
    <lineage>
        <taxon>Eukaryota</taxon>
        <taxon>Viridiplantae</taxon>
        <taxon>Streptophyta</taxon>
        <taxon>Embryophyta</taxon>
        <taxon>Tracheophyta</taxon>
        <taxon>Spermatophyta</taxon>
        <taxon>Magnoliopsida</taxon>
        <taxon>eudicotyledons</taxon>
        <taxon>Gunneridae</taxon>
        <taxon>Pentapetalae</taxon>
        <taxon>rosids</taxon>
        <taxon>fabids</taxon>
        <taxon>Malpighiales</taxon>
        <taxon>Erythroxylaceae</taxon>
        <taxon>Erythroxylum</taxon>
    </lineage>
</organism>
<evidence type="ECO:0000256" key="2">
    <source>
        <dbReference type="ARBA" id="ARBA00022857"/>
    </source>
</evidence>
<dbReference type="SUPFAM" id="SSF51735">
    <property type="entry name" value="NAD(P)-binding Rossmann-fold domains"/>
    <property type="match status" value="1"/>
</dbReference>
<keyword evidence="2" id="KW-0521">NADP</keyword>
<dbReference type="InterPro" id="IPR002347">
    <property type="entry name" value="SDR_fam"/>
</dbReference>
<keyword evidence="5" id="KW-1185">Reference proteome</keyword>
<dbReference type="InterPro" id="IPR036291">
    <property type="entry name" value="NAD(P)-bd_dom_sf"/>
</dbReference>
<dbReference type="AlphaFoldDB" id="A0AAV8UDK4"/>
<comment type="similarity">
    <text evidence="1">Belongs to the short-chain dehydrogenases/reductases (SDR) family.</text>
</comment>
<keyword evidence="3" id="KW-0560">Oxidoreductase</keyword>
<dbReference type="PRINTS" id="PR00081">
    <property type="entry name" value="GDHRDH"/>
</dbReference>
<name>A0AAV8UDK4_9ROSI</name>
<reference evidence="4 5" key="1">
    <citation type="submission" date="2021-09" db="EMBL/GenBank/DDBJ databases">
        <title>Genomic insights and catalytic innovation underlie evolution of tropane alkaloids biosynthesis.</title>
        <authorList>
            <person name="Wang Y.-J."/>
            <person name="Tian T."/>
            <person name="Huang J.-P."/>
            <person name="Huang S.-X."/>
        </authorList>
    </citation>
    <scope>NUCLEOTIDE SEQUENCE [LARGE SCALE GENOMIC DNA]</scope>
    <source>
        <strain evidence="4">KIB-2018</strain>
        <tissue evidence="4">Leaf</tissue>
    </source>
</reference>
<dbReference type="Proteomes" id="UP001159364">
    <property type="component" value="Linkage Group LG08"/>
</dbReference>
<dbReference type="EMBL" id="JAIWQS010000008">
    <property type="protein sequence ID" value="KAJ8900528.1"/>
    <property type="molecule type" value="Genomic_DNA"/>
</dbReference>
<dbReference type="Pfam" id="PF13561">
    <property type="entry name" value="adh_short_C2"/>
    <property type="match status" value="1"/>
</dbReference>
<dbReference type="PANTHER" id="PTHR43490:SF98">
    <property type="entry name" value="OS02G0640600 PROTEIN"/>
    <property type="match status" value="1"/>
</dbReference>
<comment type="caution">
    <text evidence="4">The sequence shown here is derived from an EMBL/GenBank/DDBJ whole genome shotgun (WGS) entry which is preliminary data.</text>
</comment>